<dbReference type="NCBIfam" id="TIGR01764">
    <property type="entry name" value="excise"/>
    <property type="match status" value="1"/>
</dbReference>
<organism evidence="2 3">
    <name type="scientific">Oryzomonas rubra</name>
    <dbReference type="NCBI Taxonomy" id="2509454"/>
    <lineage>
        <taxon>Bacteria</taxon>
        <taxon>Pseudomonadati</taxon>
        <taxon>Thermodesulfobacteriota</taxon>
        <taxon>Desulfuromonadia</taxon>
        <taxon>Geobacterales</taxon>
        <taxon>Geobacteraceae</taxon>
        <taxon>Oryzomonas</taxon>
    </lineage>
</organism>
<dbReference type="InterPro" id="IPR041657">
    <property type="entry name" value="HTH_17"/>
</dbReference>
<dbReference type="GO" id="GO:0003677">
    <property type="term" value="F:DNA binding"/>
    <property type="evidence" value="ECO:0007669"/>
    <property type="project" value="UniProtKB-KW"/>
</dbReference>
<keyword evidence="2" id="KW-0238">DNA-binding</keyword>
<evidence type="ECO:0000313" key="2">
    <source>
        <dbReference type="EMBL" id="KAA0895454.1"/>
    </source>
</evidence>
<proteinExistence type="predicted"/>
<feature type="domain" description="Helix-turn-helix" evidence="1">
    <location>
        <begin position="58"/>
        <end position="104"/>
    </location>
</feature>
<dbReference type="Pfam" id="PF12728">
    <property type="entry name" value="HTH_17"/>
    <property type="match status" value="1"/>
</dbReference>
<gene>
    <name evidence="2" type="ORF">ET418_02740</name>
</gene>
<name>A0A5A9XR07_9BACT</name>
<dbReference type="InterPro" id="IPR010093">
    <property type="entry name" value="SinI_DNA-bd"/>
</dbReference>
<dbReference type="AlphaFoldDB" id="A0A5A9XR07"/>
<comment type="caution">
    <text evidence="2">The sequence shown here is derived from an EMBL/GenBank/DDBJ whole genome shotgun (WGS) entry which is preliminary data.</text>
</comment>
<dbReference type="EMBL" id="SRSD01000001">
    <property type="protein sequence ID" value="KAA0895454.1"/>
    <property type="molecule type" value="Genomic_DNA"/>
</dbReference>
<sequence>MESKSVIQSNNLAAFMRFVLMLVERFADMVADRVVAKIRETADLHKTPTGVDNGLNSTTAAAKYLGISPRTLWGLVNNNEITHRRIGKRVLFAQKDLDTYIERKAKRPARY</sequence>
<evidence type="ECO:0000259" key="1">
    <source>
        <dbReference type="Pfam" id="PF12728"/>
    </source>
</evidence>
<dbReference type="Proteomes" id="UP000324298">
    <property type="component" value="Unassembled WGS sequence"/>
</dbReference>
<protein>
    <submittedName>
        <fullName evidence="2">DNA-binding protein</fullName>
    </submittedName>
</protein>
<reference evidence="2 3" key="1">
    <citation type="submission" date="2019-04" db="EMBL/GenBank/DDBJ databases">
        <title>Geobacter ruber sp. nov., ferric-reducing bacteria isolated from paddy soil.</title>
        <authorList>
            <person name="Xu Z."/>
            <person name="Masuda Y."/>
            <person name="Itoh H."/>
            <person name="Senoo K."/>
        </authorList>
    </citation>
    <scope>NUCLEOTIDE SEQUENCE [LARGE SCALE GENOMIC DNA]</scope>
    <source>
        <strain evidence="2 3">Red88</strain>
    </source>
</reference>
<dbReference type="RefSeq" id="WP_149306033.1">
    <property type="nucleotide sequence ID" value="NZ_SRSD01000001.1"/>
</dbReference>
<evidence type="ECO:0000313" key="3">
    <source>
        <dbReference type="Proteomes" id="UP000324298"/>
    </source>
</evidence>
<dbReference type="OrthoDB" id="291753at2"/>
<accession>A0A5A9XR07</accession>
<keyword evidence="3" id="KW-1185">Reference proteome</keyword>